<dbReference type="AlphaFoldDB" id="A0AAD9KPI3"/>
<evidence type="ECO:0000259" key="8">
    <source>
        <dbReference type="PROSITE" id="PS51233"/>
    </source>
</evidence>
<keyword evidence="3" id="KW-1133">Transmembrane helix</keyword>
<dbReference type="InterPro" id="IPR005533">
    <property type="entry name" value="AMOP_dom"/>
</dbReference>
<dbReference type="PROSITE" id="PS51220">
    <property type="entry name" value="NIDO"/>
    <property type="match status" value="1"/>
</dbReference>
<evidence type="ECO:0000259" key="7">
    <source>
        <dbReference type="PROSITE" id="PS51220"/>
    </source>
</evidence>
<evidence type="ECO:0000256" key="5">
    <source>
        <dbReference type="ARBA" id="ARBA00023157"/>
    </source>
</evidence>
<dbReference type="Pfam" id="PF06119">
    <property type="entry name" value="NIDO"/>
    <property type="match status" value="1"/>
</dbReference>
<evidence type="ECO:0000256" key="2">
    <source>
        <dbReference type="ARBA" id="ARBA00022692"/>
    </source>
</evidence>
<accession>A0AAD9KPI3</accession>
<dbReference type="InterPro" id="IPR001846">
    <property type="entry name" value="VWF_type-D"/>
</dbReference>
<evidence type="ECO:0000256" key="4">
    <source>
        <dbReference type="ARBA" id="ARBA00023136"/>
    </source>
</evidence>
<dbReference type="SMART" id="SM00539">
    <property type="entry name" value="NIDO"/>
    <property type="match status" value="1"/>
</dbReference>
<sequence length="590" mass="67628">MLSYAKSETARKLGFAMLAPLWTDNDARHGDVYYHIYDLMQPGATYTEQARVKRVDVIENGGVSVTNVTWVMVVTWSDMLPRTYYRPGTDWPNTFQLVIAYDPSRYQTFVMFIYKDMGWDSEMTPRRSMIGYFSYVGDQEESLQLAPSMKSTAFTLHTRRGNTGARGHYMFRVAPGTNHVNYAQKCRKWFARELERKETLRSYWGLMLPCPCDLRLAMMDRRWRFDERQSHETGNDRRCVYERIPWTQSTRECCYTSSGSLISTENGRGGQTFLYHPRYARLHEMYDILPKQWCCKLSDHCEYFYLVRPTDHCQGYTPLTTGWFYGDPHIRTLDGFQYTFNGLGEYTLIETTHGNFTLQGRTAKARDDSGKETNATVFCAIAAADIDSETVHIEMTPNREGLAVFVENRNVTDRFNTRNVSEELEATSVSITKKNTTQFELSFKSGFTLVIGVSAGQLDVTVGAPDTFKHHTKGLMGVFNGDPTDDLLPPGVNAVALSNSSSEKTIFNEFGEMWRIQRVNSLLYYTPGESYSTFAHTEFQPLFLEDVITRMTKEQHEKANVTCEGNKECIFDFALTGDTNPHSADIYTTM</sequence>
<dbReference type="Proteomes" id="UP001209878">
    <property type="component" value="Unassembled WGS sequence"/>
</dbReference>
<protein>
    <recommendedName>
        <fullName evidence="11">Mucin-like protein</fullName>
    </recommendedName>
</protein>
<dbReference type="EMBL" id="JAODUO010000754">
    <property type="protein sequence ID" value="KAK2175055.1"/>
    <property type="molecule type" value="Genomic_DNA"/>
</dbReference>
<dbReference type="GO" id="GO:0007160">
    <property type="term" value="P:cell-matrix adhesion"/>
    <property type="evidence" value="ECO:0007669"/>
    <property type="project" value="InterPro"/>
</dbReference>
<dbReference type="Pfam" id="PF23263">
    <property type="entry name" value="C8-3_MUC4"/>
    <property type="match status" value="1"/>
</dbReference>
<evidence type="ECO:0000313" key="10">
    <source>
        <dbReference type="Proteomes" id="UP001209878"/>
    </source>
</evidence>
<dbReference type="PANTHER" id="PTHR13802">
    <property type="entry name" value="MUCIN 4-RELATED"/>
    <property type="match status" value="1"/>
</dbReference>
<keyword evidence="2" id="KW-0812">Transmembrane</keyword>
<dbReference type="InterPro" id="IPR003886">
    <property type="entry name" value="NIDO_dom"/>
</dbReference>
<feature type="domain" description="VWFD" evidence="8">
    <location>
        <begin position="320"/>
        <end position="522"/>
    </location>
</feature>
<evidence type="ECO:0000256" key="1">
    <source>
        <dbReference type="ARBA" id="ARBA00004370"/>
    </source>
</evidence>
<evidence type="ECO:0000256" key="3">
    <source>
        <dbReference type="ARBA" id="ARBA00022989"/>
    </source>
</evidence>
<evidence type="ECO:0000259" key="6">
    <source>
        <dbReference type="PROSITE" id="PS50856"/>
    </source>
</evidence>
<dbReference type="PROSITE" id="PS50856">
    <property type="entry name" value="AMOP"/>
    <property type="match status" value="1"/>
</dbReference>
<keyword evidence="10" id="KW-1185">Reference proteome</keyword>
<dbReference type="InterPro" id="IPR056619">
    <property type="entry name" value="C8-3_MUC4"/>
</dbReference>
<dbReference type="PANTHER" id="PTHR13802:SF52">
    <property type="entry name" value="MUCIN-4"/>
    <property type="match status" value="1"/>
</dbReference>
<organism evidence="9 10">
    <name type="scientific">Ridgeia piscesae</name>
    <name type="common">Tubeworm</name>
    <dbReference type="NCBI Taxonomy" id="27915"/>
    <lineage>
        <taxon>Eukaryota</taxon>
        <taxon>Metazoa</taxon>
        <taxon>Spiralia</taxon>
        <taxon>Lophotrochozoa</taxon>
        <taxon>Annelida</taxon>
        <taxon>Polychaeta</taxon>
        <taxon>Sedentaria</taxon>
        <taxon>Canalipalpata</taxon>
        <taxon>Sabellida</taxon>
        <taxon>Siboglinidae</taxon>
        <taxon>Ridgeia</taxon>
    </lineage>
</organism>
<keyword evidence="4" id="KW-0472">Membrane</keyword>
<dbReference type="SMART" id="SM00216">
    <property type="entry name" value="VWD"/>
    <property type="match status" value="1"/>
</dbReference>
<comment type="caution">
    <text evidence="9">The sequence shown here is derived from an EMBL/GenBank/DDBJ whole genome shotgun (WGS) entry which is preliminary data.</text>
</comment>
<dbReference type="PROSITE" id="PS51233">
    <property type="entry name" value="VWFD"/>
    <property type="match status" value="1"/>
</dbReference>
<feature type="domain" description="AMOP" evidence="6">
    <location>
        <begin position="178"/>
        <end position="308"/>
    </location>
</feature>
<gene>
    <name evidence="9" type="ORF">NP493_751g01015</name>
</gene>
<feature type="domain" description="NIDO" evidence="7">
    <location>
        <begin position="20"/>
        <end position="176"/>
    </location>
</feature>
<keyword evidence="5" id="KW-1015">Disulfide bond</keyword>
<evidence type="ECO:0008006" key="11">
    <source>
        <dbReference type="Google" id="ProtNLM"/>
    </source>
</evidence>
<proteinExistence type="predicted"/>
<dbReference type="SMART" id="SM00723">
    <property type="entry name" value="AMOP"/>
    <property type="match status" value="1"/>
</dbReference>
<dbReference type="Pfam" id="PF00094">
    <property type="entry name" value="VWD"/>
    <property type="match status" value="1"/>
</dbReference>
<comment type="subcellular location">
    <subcellularLocation>
        <location evidence="1">Membrane</location>
    </subcellularLocation>
</comment>
<dbReference type="InterPro" id="IPR051495">
    <property type="entry name" value="Epithelial_Barrier/Signaling"/>
</dbReference>
<dbReference type="GO" id="GO:0016020">
    <property type="term" value="C:membrane"/>
    <property type="evidence" value="ECO:0007669"/>
    <property type="project" value="UniProtKB-SubCell"/>
</dbReference>
<evidence type="ECO:0000313" key="9">
    <source>
        <dbReference type="EMBL" id="KAK2175055.1"/>
    </source>
</evidence>
<name>A0AAD9KPI3_RIDPI</name>
<reference evidence="9" key="1">
    <citation type="journal article" date="2023" name="Mol. Biol. Evol.">
        <title>Third-Generation Sequencing Reveals the Adaptive Role of the Epigenome in Three Deep-Sea Polychaetes.</title>
        <authorList>
            <person name="Perez M."/>
            <person name="Aroh O."/>
            <person name="Sun Y."/>
            <person name="Lan Y."/>
            <person name="Juniper S.K."/>
            <person name="Young C.R."/>
            <person name="Angers B."/>
            <person name="Qian P.Y."/>
        </authorList>
    </citation>
    <scope>NUCLEOTIDE SEQUENCE</scope>
    <source>
        <strain evidence="9">R07B-5</strain>
    </source>
</reference>